<dbReference type="Gene3D" id="1.10.150.530">
    <property type="match status" value="1"/>
</dbReference>
<evidence type="ECO:0000256" key="7">
    <source>
        <dbReference type="ARBA" id="ARBA00022691"/>
    </source>
</evidence>
<evidence type="ECO:0000256" key="8">
    <source>
        <dbReference type="ARBA" id="ARBA00022694"/>
    </source>
</evidence>
<keyword evidence="9 13" id="KW-0479">Metal-binding</keyword>
<dbReference type="InterPro" id="IPR027492">
    <property type="entry name" value="RNA_MTrfase_RlmN"/>
</dbReference>
<keyword evidence="8 13" id="KW-0819">tRNA processing</keyword>
<dbReference type="InterPro" id="IPR048641">
    <property type="entry name" value="RlmN_N"/>
</dbReference>
<evidence type="ECO:0000259" key="14">
    <source>
        <dbReference type="PROSITE" id="PS51918"/>
    </source>
</evidence>
<evidence type="ECO:0000256" key="2">
    <source>
        <dbReference type="ARBA" id="ARBA00022485"/>
    </source>
</evidence>
<keyword evidence="3 13" id="KW-0963">Cytoplasm</keyword>
<dbReference type="SMART" id="SM00729">
    <property type="entry name" value="Elp3"/>
    <property type="match status" value="1"/>
</dbReference>
<comment type="catalytic activity">
    <reaction evidence="13">
        <text>adenosine(2503) in 23S rRNA + 2 reduced [2Fe-2S]-[ferredoxin] + 2 S-adenosyl-L-methionine = 2-methyladenosine(2503) in 23S rRNA + 5'-deoxyadenosine + L-methionine + 2 oxidized [2Fe-2S]-[ferredoxin] + S-adenosyl-L-homocysteine</text>
        <dbReference type="Rhea" id="RHEA:42916"/>
        <dbReference type="Rhea" id="RHEA-COMP:10000"/>
        <dbReference type="Rhea" id="RHEA-COMP:10001"/>
        <dbReference type="Rhea" id="RHEA-COMP:10152"/>
        <dbReference type="Rhea" id="RHEA-COMP:10282"/>
        <dbReference type="ChEBI" id="CHEBI:17319"/>
        <dbReference type="ChEBI" id="CHEBI:33737"/>
        <dbReference type="ChEBI" id="CHEBI:33738"/>
        <dbReference type="ChEBI" id="CHEBI:57844"/>
        <dbReference type="ChEBI" id="CHEBI:57856"/>
        <dbReference type="ChEBI" id="CHEBI:59789"/>
        <dbReference type="ChEBI" id="CHEBI:74411"/>
        <dbReference type="ChEBI" id="CHEBI:74497"/>
        <dbReference type="EC" id="2.1.1.192"/>
    </reaction>
</comment>
<evidence type="ECO:0000256" key="12">
    <source>
        <dbReference type="ARBA" id="ARBA00023157"/>
    </source>
</evidence>
<feature type="binding site" evidence="13">
    <location>
        <position position="126"/>
    </location>
    <ligand>
        <name>[4Fe-4S] cluster</name>
        <dbReference type="ChEBI" id="CHEBI:49883"/>
        <note>4Fe-4S-S-AdoMet</note>
    </ligand>
</feature>
<reference evidence="15" key="1">
    <citation type="submission" date="2024-02" db="EMBL/GenBank/DDBJ databases">
        <title>Draft genome sequence of new strains in genus Ureaplasma.</title>
        <authorList>
            <person name="Nakajima Y."/>
            <person name="Segawa T."/>
        </authorList>
    </citation>
    <scope>NUCLEOTIDE SEQUENCE [LARGE SCALE GENOMIC DNA]</scope>
    <source>
        <strain evidence="15">OM1</strain>
    </source>
</reference>
<evidence type="ECO:0000256" key="6">
    <source>
        <dbReference type="ARBA" id="ARBA00022679"/>
    </source>
</evidence>
<comment type="cofactor">
    <cofactor evidence="13">
        <name>[4Fe-4S] cluster</name>
        <dbReference type="ChEBI" id="CHEBI:49883"/>
    </cofactor>
    <text evidence="13">Binds 1 [4Fe-4S] cluster. The cluster is coordinated with 3 cysteines and an exchangeable S-adenosyl-L-methionine.</text>
</comment>
<evidence type="ECO:0000256" key="4">
    <source>
        <dbReference type="ARBA" id="ARBA00022552"/>
    </source>
</evidence>
<evidence type="ECO:0000256" key="1">
    <source>
        <dbReference type="ARBA" id="ARBA00004496"/>
    </source>
</evidence>
<comment type="function">
    <text evidence="13">Specifically methylates position 2 of adenine 2503 in 23S rRNA and position 2 of adenine 37 in tRNAs.</text>
</comment>
<comment type="caution">
    <text evidence="15">The sequence shown here is derived from an EMBL/GenBank/DDBJ whole genome shotgun (WGS) entry which is preliminary data.</text>
</comment>
<gene>
    <name evidence="13 15" type="primary">rlmN</name>
    <name evidence="15" type="ORF">UREOM_2130</name>
</gene>
<dbReference type="InterPro" id="IPR013785">
    <property type="entry name" value="Aldolase_TIM"/>
</dbReference>
<dbReference type="SUPFAM" id="SSF102114">
    <property type="entry name" value="Radical SAM enzymes"/>
    <property type="match status" value="1"/>
</dbReference>
<evidence type="ECO:0000256" key="11">
    <source>
        <dbReference type="ARBA" id="ARBA00023014"/>
    </source>
</evidence>
<dbReference type="HAMAP" id="MF_01849">
    <property type="entry name" value="RNA_methyltr_RlmN"/>
    <property type="match status" value="1"/>
</dbReference>
<keyword evidence="7 13" id="KW-0949">S-adenosyl-L-methionine</keyword>
<dbReference type="InterPro" id="IPR058240">
    <property type="entry name" value="rSAM_sf"/>
</dbReference>
<keyword evidence="12 13" id="KW-1015">Disulfide bond</keyword>
<sequence>MNNMNQTNKKNILGYTLEDLKQIAVENNLKPYLAKQLFDWIYKKRVNSFDEMSNISKTNLAFLKENFYFGTLKEVIKQVDPIDETTKFLFELSDGYKIETVLMKFDYGYSVCVTTQVGCNMGCKFCASGLLKKKRDLHASEIVQEIYTVQKYLDEHKPGERVGNIVVMGIGEPLDNFDNVVQFIRIVNDDNGLQIGARKITVSTCGIVNKFDRWIEEMPQVGLAISLHASNNEVRNQIMPINKAFNFDKVLEAAQKYVDKTKRRITFEYIMLRGINDSKEHALELAERLKGMLCYVNLIPYNPVRENDFQRSTRVKEFADTLTKHGITVTTRQEKGSNIDAACGQLRAKNEGIL</sequence>
<dbReference type="Proteomes" id="UP001449582">
    <property type="component" value="Unassembled WGS sequence"/>
</dbReference>
<dbReference type="Pfam" id="PF21016">
    <property type="entry name" value="RlmN_N"/>
    <property type="match status" value="1"/>
</dbReference>
<keyword evidence="2 13" id="KW-0004">4Fe-4S</keyword>
<feature type="binding site" evidence="13">
    <location>
        <position position="123"/>
    </location>
    <ligand>
        <name>[4Fe-4S] cluster</name>
        <dbReference type="ChEBI" id="CHEBI:49883"/>
        <note>4Fe-4S-S-AdoMet</note>
    </ligand>
</feature>
<organism evidence="15 16">
    <name type="scientific">Ureaplasma ceti</name>
    <dbReference type="NCBI Taxonomy" id="3119530"/>
    <lineage>
        <taxon>Bacteria</taxon>
        <taxon>Bacillati</taxon>
        <taxon>Mycoplasmatota</taxon>
        <taxon>Mycoplasmoidales</taxon>
        <taxon>Mycoplasmoidaceae</taxon>
        <taxon>Ureaplasma</taxon>
    </lineage>
</organism>
<feature type="active site" description="Proton acceptor" evidence="13">
    <location>
        <position position="99"/>
    </location>
</feature>
<comment type="similarity">
    <text evidence="13">Belongs to the radical SAM superfamily. RlmN family.</text>
</comment>
<dbReference type="SFLD" id="SFLDG01062">
    <property type="entry name" value="methyltransferase_(Class_A)"/>
    <property type="match status" value="1"/>
</dbReference>
<dbReference type="PROSITE" id="PS51918">
    <property type="entry name" value="RADICAL_SAM"/>
    <property type="match status" value="1"/>
</dbReference>
<keyword evidence="11 13" id="KW-0411">Iron-sulfur</keyword>
<evidence type="ECO:0000256" key="9">
    <source>
        <dbReference type="ARBA" id="ARBA00022723"/>
    </source>
</evidence>
<dbReference type="SFLD" id="SFLDF00275">
    <property type="entry name" value="adenosine_C2_methyltransferase"/>
    <property type="match status" value="1"/>
</dbReference>
<feature type="binding site" evidence="13">
    <location>
        <position position="119"/>
    </location>
    <ligand>
        <name>[4Fe-4S] cluster</name>
        <dbReference type="ChEBI" id="CHEBI:49883"/>
        <note>4Fe-4S-S-AdoMet</note>
    </ligand>
</feature>
<dbReference type="EMBL" id="BAABQM010000001">
    <property type="protein sequence ID" value="GAA5414502.1"/>
    <property type="molecule type" value="Genomic_DNA"/>
</dbReference>
<dbReference type="PANTHER" id="PTHR30544">
    <property type="entry name" value="23S RRNA METHYLTRANSFERASE"/>
    <property type="match status" value="1"/>
</dbReference>
<evidence type="ECO:0000313" key="16">
    <source>
        <dbReference type="Proteomes" id="UP001449582"/>
    </source>
</evidence>
<comment type="miscellaneous">
    <text evidence="13">Reaction proceeds by a ping-pong mechanism involving intermediate methylation of a conserved cysteine residue.</text>
</comment>
<feature type="active site" description="S-methylcysteine intermediate" evidence="13">
    <location>
        <position position="343"/>
    </location>
</feature>
<dbReference type="CDD" id="cd01335">
    <property type="entry name" value="Radical_SAM"/>
    <property type="match status" value="1"/>
</dbReference>
<dbReference type="InterPro" id="IPR004383">
    <property type="entry name" value="rRNA_lsu_MTrfase_RlmN/Cfr"/>
</dbReference>
<dbReference type="Pfam" id="PF04055">
    <property type="entry name" value="Radical_SAM"/>
    <property type="match status" value="1"/>
</dbReference>
<keyword evidence="5 13" id="KW-0489">Methyltransferase</keyword>
<feature type="binding site" evidence="13">
    <location>
        <position position="302"/>
    </location>
    <ligand>
        <name>S-adenosyl-L-methionine</name>
        <dbReference type="ChEBI" id="CHEBI:59789"/>
    </ligand>
</feature>
<keyword evidence="16" id="KW-1185">Reference proteome</keyword>
<evidence type="ECO:0000256" key="5">
    <source>
        <dbReference type="ARBA" id="ARBA00022603"/>
    </source>
</evidence>
<comment type="caution">
    <text evidence="13">Lacks conserved residue(s) required for the propagation of feature annotation.</text>
</comment>
<evidence type="ECO:0000256" key="10">
    <source>
        <dbReference type="ARBA" id="ARBA00023004"/>
    </source>
</evidence>
<keyword evidence="4 13" id="KW-0698">rRNA processing</keyword>
<feature type="domain" description="Radical SAM core" evidence="14">
    <location>
        <begin position="105"/>
        <end position="338"/>
    </location>
</feature>
<dbReference type="NCBIfam" id="TIGR00048">
    <property type="entry name" value="rRNA_mod_RlmN"/>
    <property type="match status" value="1"/>
</dbReference>
<evidence type="ECO:0000256" key="3">
    <source>
        <dbReference type="ARBA" id="ARBA00022490"/>
    </source>
</evidence>
<comment type="catalytic activity">
    <reaction evidence="13">
        <text>adenosine(37) in tRNA + 2 reduced [2Fe-2S]-[ferredoxin] + 2 S-adenosyl-L-methionine = 2-methyladenosine(37) in tRNA + 5'-deoxyadenosine + L-methionine + 2 oxidized [2Fe-2S]-[ferredoxin] + S-adenosyl-L-homocysteine</text>
        <dbReference type="Rhea" id="RHEA:43332"/>
        <dbReference type="Rhea" id="RHEA-COMP:10000"/>
        <dbReference type="Rhea" id="RHEA-COMP:10001"/>
        <dbReference type="Rhea" id="RHEA-COMP:10162"/>
        <dbReference type="Rhea" id="RHEA-COMP:10485"/>
        <dbReference type="ChEBI" id="CHEBI:17319"/>
        <dbReference type="ChEBI" id="CHEBI:33737"/>
        <dbReference type="ChEBI" id="CHEBI:33738"/>
        <dbReference type="ChEBI" id="CHEBI:57844"/>
        <dbReference type="ChEBI" id="CHEBI:57856"/>
        <dbReference type="ChEBI" id="CHEBI:59789"/>
        <dbReference type="ChEBI" id="CHEBI:74411"/>
        <dbReference type="ChEBI" id="CHEBI:74497"/>
        <dbReference type="EC" id="2.1.1.192"/>
    </reaction>
</comment>
<dbReference type="InterPro" id="IPR007197">
    <property type="entry name" value="rSAM"/>
</dbReference>
<keyword evidence="10 13" id="KW-0408">Iron</keyword>
<dbReference type="PANTHER" id="PTHR30544:SF5">
    <property type="entry name" value="RADICAL SAM CORE DOMAIN-CONTAINING PROTEIN"/>
    <property type="match status" value="1"/>
</dbReference>
<feature type="binding site" evidence="13">
    <location>
        <begin position="171"/>
        <end position="172"/>
    </location>
    <ligand>
        <name>S-adenosyl-L-methionine</name>
        <dbReference type="ChEBI" id="CHEBI:59789"/>
    </ligand>
</feature>
<name>A0ABP9U6D1_9BACT</name>
<dbReference type="InterPro" id="IPR006638">
    <property type="entry name" value="Elp3/MiaA/NifB-like_rSAM"/>
</dbReference>
<feature type="binding site" evidence="13">
    <location>
        <position position="203"/>
    </location>
    <ligand>
        <name>S-adenosyl-L-methionine</name>
        <dbReference type="ChEBI" id="CHEBI:59789"/>
    </ligand>
</feature>
<keyword evidence="6 13" id="KW-0808">Transferase</keyword>
<feature type="binding site" evidence="13">
    <location>
        <begin position="226"/>
        <end position="228"/>
    </location>
    <ligand>
        <name>S-adenosyl-L-methionine</name>
        <dbReference type="ChEBI" id="CHEBI:59789"/>
    </ligand>
</feature>
<proteinExistence type="inferred from homology"/>
<dbReference type="Gene3D" id="3.20.20.70">
    <property type="entry name" value="Aldolase class I"/>
    <property type="match status" value="1"/>
</dbReference>
<evidence type="ECO:0000256" key="13">
    <source>
        <dbReference type="HAMAP-Rule" id="MF_01849"/>
    </source>
</evidence>
<dbReference type="SFLD" id="SFLDS00029">
    <property type="entry name" value="Radical_SAM"/>
    <property type="match status" value="1"/>
</dbReference>
<dbReference type="EC" id="2.1.1.192" evidence="13"/>
<comment type="subcellular location">
    <subcellularLocation>
        <location evidence="1 13">Cytoplasm</location>
    </subcellularLocation>
</comment>
<dbReference type="PIRSF" id="PIRSF006004">
    <property type="entry name" value="CHP00048"/>
    <property type="match status" value="1"/>
</dbReference>
<evidence type="ECO:0000313" key="15">
    <source>
        <dbReference type="EMBL" id="GAA5414502.1"/>
    </source>
</evidence>
<accession>A0ABP9U6D1</accession>
<protein>
    <recommendedName>
        <fullName evidence="13">Probable dual-specificity RNA methyltransferase RlmN</fullName>
        <ecNumber evidence="13">2.1.1.192</ecNumber>
    </recommendedName>
    <alternativeName>
        <fullName evidence="13">23S rRNA (adenine(2503)-C(2))-methyltransferase</fullName>
    </alternativeName>
    <alternativeName>
        <fullName evidence="13">23S rRNA m2A2503 methyltransferase</fullName>
    </alternativeName>
    <alternativeName>
        <fullName evidence="13">Ribosomal RNA large subunit methyltransferase N</fullName>
    </alternativeName>
    <alternativeName>
        <fullName evidence="13">tRNA (adenine(37)-C(2))-methyltransferase</fullName>
    </alternativeName>
    <alternativeName>
        <fullName evidence="13">tRNA m2A37 methyltransferase</fullName>
    </alternativeName>
</protein>
<dbReference type="InterPro" id="IPR040072">
    <property type="entry name" value="Methyltransferase_A"/>
</dbReference>